<keyword evidence="4" id="KW-1185">Reference proteome</keyword>
<dbReference type="PANTHER" id="PTHR31904:SF1">
    <property type="entry name" value="BYPASS OF STOP CODON PROTEIN 5-RELATED"/>
    <property type="match status" value="1"/>
</dbReference>
<feature type="region of interest" description="Disordered" evidence="1">
    <location>
        <begin position="352"/>
        <end position="374"/>
    </location>
</feature>
<dbReference type="EMBL" id="KQ947404">
    <property type="protein sequence ID" value="KUJ24395.1"/>
    <property type="molecule type" value="Genomic_DNA"/>
</dbReference>
<name>A0A194XVN5_MOLSC</name>
<dbReference type="InterPro" id="IPR014752">
    <property type="entry name" value="Arrestin-like_C"/>
</dbReference>
<feature type="domain" description="Arrestin-like N-terminal" evidence="2">
    <location>
        <begin position="36"/>
        <end position="186"/>
    </location>
</feature>
<evidence type="ECO:0000313" key="3">
    <source>
        <dbReference type="EMBL" id="KUJ24395.1"/>
    </source>
</evidence>
<protein>
    <recommendedName>
        <fullName evidence="2">Arrestin-like N-terminal domain-containing protein</fullName>
    </recommendedName>
</protein>
<sequence>MYAASIQSTTGTLAGYARKMTQNGRPDMEIILEDHNEGKTYTTFDPLSGRVEITAPHEARFDEIRITLEGTVKTFVENLSPHSTKARTTATHNFLRLSMPIRESDYPQPRIAEAGRTYTFPFNFVVPDQLLPRSCSHACVSDHVRDAHLRLPPSMGGRSFSGQDDLTPEMAKVNYAIKVKIVRTRERDGQEVVLVEGSKKIHIIPAIAEEPPMSVTHLDKDYVLSKTKSLKKGMFSGKLGKITVTAAQPNALVLPAPSASSTMVPGTTMTTVNLRFDPHDSSSQPPRLGGLTTKIKASTFYAARPAMEVPSHFGMVHQFESTRGVYDTSVPLSSRCVEAVTWTRHTPSPAYVRRNSASSTSSDDCSDEIHASPPKENKPYYTAEILLPITLPTSKAWIPTFHTCILSRSYTIDLSLTIHTPGTGVPASTVALHLPVQIAANGNNARRATLTAEEAAAELADADEFLRPRVLEMPSPELVGNSVINAGAELPPSYEDFAVPRRSVVSRG</sequence>
<dbReference type="InterPro" id="IPR039634">
    <property type="entry name" value="Bul1-like"/>
</dbReference>
<evidence type="ECO:0000313" key="4">
    <source>
        <dbReference type="Proteomes" id="UP000070700"/>
    </source>
</evidence>
<dbReference type="InParanoid" id="A0A194XVN5"/>
<proteinExistence type="predicted"/>
<evidence type="ECO:0000259" key="2">
    <source>
        <dbReference type="Pfam" id="PF00339"/>
    </source>
</evidence>
<dbReference type="Pfam" id="PF00339">
    <property type="entry name" value="Arrestin_N"/>
    <property type="match status" value="1"/>
</dbReference>
<dbReference type="GeneID" id="28823616"/>
<dbReference type="AlphaFoldDB" id="A0A194XVN5"/>
<dbReference type="InterPro" id="IPR011021">
    <property type="entry name" value="Arrestin-like_N"/>
</dbReference>
<dbReference type="OrthoDB" id="2283785at2759"/>
<organism evidence="3 4">
    <name type="scientific">Mollisia scopiformis</name>
    <name type="common">Conifer needle endophyte fungus</name>
    <name type="synonym">Phialocephala scopiformis</name>
    <dbReference type="NCBI Taxonomy" id="149040"/>
    <lineage>
        <taxon>Eukaryota</taxon>
        <taxon>Fungi</taxon>
        <taxon>Dikarya</taxon>
        <taxon>Ascomycota</taxon>
        <taxon>Pezizomycotina</taxon>
        <taxon>Leotiomycetes</taxon>
        <taxon>Helotiales</taxon>
        <taxon>Mollisiaceae</taxon>
        <taxon>Mollisia</taxon>
    </lineage>
</organism>
<dbReference type="Gene3D" id="2.60.40.640">
    <property type="match status" value="1"/>
</dbReference>
<gene>
    <name evidence="3" type="ORF">LY89DRAFT_679552</name>
</gene>
<reference evidence="3 4" key="1">
    <citation type="submission" date="2015-10" db="EMBL/GenBank/DDBJ databases">
        <title>Full genome of DAOMC 229536 Phialocephala scopiformis, a fungal endophyte of spruce producing the potent anti-insectan compound rugulosin.</title>
        <authorList>
            <consortium name="DOE Joint Genome Institute"/>
            <person name="Walker A.K."/>
            <person name="Frasz S.L."/>
            <person name="Seifert K.A."/>
            <person name="Miller J.D."/>
            <person name="Mondo S.J."/>
            <person name="Labutti K."/>
            <person name="Lipzen A."/>
            <person name="Dockter R."/>
            <person name="Kennedy M."/>
            <person name="Grigoriev I.V."/>
            <person name="Spatafora J.W."/>
        </authorList>
    </citation>
    <scope>NUCLEOTIDE SEQUENCE [LARGE SCALE GENOMIC DNA]</scope>
    <source>
        <strain evidence="3 4">CBS 120377</strain>
    </source>
</reference>
<dbReference type="STRING" id="149040.A0A194XVN5"/>
<accession>A0A194XVN5</accession>
<dbReference type="PANTHER" id="PTHR31904">
    <property type="entry name" value="BYPASS OF STOP CODON PROTEIN 5-RELATED"/>
    <property type="match status" value="1"/>
</dbReference>
<dbReference type="KEGG" id="psco:LY89DRAFT_679552"/>
<dbReference type="Proteomes" id="UP000070700">
    <property type="component" value="Unassembled WGS sequence"/>
</dbReference>
<dbReference type="RefSeq" id="XP_018078750.1">
    <property type="nucleotide sequence ID" value="XM_018213890.1"/>
</dbReference>
<evidence type="ECO:0000256" key="1">
    <source>
        <dbReference type="SAM" id="MobiDB-lite"/>
    </source>
</evidence>